<dbReference type="CDD" id="cd16433">
    <property type="entry name" value="CheB"/>
    <property type="match status" value="1"/>
</dbReference>
<evidence type="ECO:0000256" key="4">
    <source>
        <dbReference type="PROSITE-ProRule" id="PRU00050"/>
    </source>
</evidence>
<dbReference type="InterPro" id="IPR000673">
    <property type="entry name" value="Sig_transdc_resp-reg_Me-estase"/>
</dbReference>
<protein>
    <recommendedName>
        <fullName evidence="2">protein-glutamate methylesterase</fullName>
        <ecNumber evidence="2">3.1.1.61</ecNumber>
    </recommendedName>
</protein>
<evidence type="ECO:0000256" key="2">
    <source>
        <dbReference type="ARBA" id="ARBA00039140"/>
    </source>
</evidence>
<dbReference type="GO" id="GO:0006935">
    <property type="term" value="P:chemotaxis"/>
    <property type="evidence" value="ECO:0007669"/>
    <property type="project" value="UniProtKB-UniRule"/>
</dbReference>
<dbReference type="EC" id="3.1.1.61" evidence="2"/>
<dbReference type="Gene3D" id="3.40.50.180">
    <property type="entry name" value="Methylesterase CheB, C-terminal domain"/>
    <property type="match status" value="1"/>
</dbReference>
<evidence type="ECO:0000259" key="5">
    <source>
        <dbReference type="PROSITE" id="PS50122"/>
    </source>
</evidence>
<dbReference type="OrthoDB" id="1524092at2"/>
<name>A0A1M4TXM9_9BACT</name>
<dbReference type="RefSeq" id="WP_072833629.1">
    <property type="nucleotide sequence ID" value="NZ_FQUU01000002.1"/>
</dbReference>
<feature type="active site" evidence="4">
    <location>
        <position position="137"/>
    </location>
</feature>
<dbReference type="PROSITE" id="PS50122">
    <property type="entry name" value="CHEB"/>
    <property type="match status" value="1"/>
</dbReference>
<dbReference type="AlphaFoldDB" id="A0A1M4TXM9"/>
<dbReference type="PANTHER" id="PTHR42872:SF3">
    <property type="entry name" value="PROTEIN-GLUTAMATE METHYLESTERASE_PROTEIN-GLUTAMINE GLUTAMINASE 1"/>
    <property type="match status" value="1"/>
</dbReference>
<reference evidence="6 7" key="1">
    <citation type="submission" date="2016-11" db="EMBL/GenBank/DDBJ databases">
        <authorList>
            <person name="Jaros S."/>
            <person name="Januszkiewicz K."/>
            <person name="Wedrychowicz H."/>
        </authorList>
    </citation>
    <scope>NUCLEOTIDE SEQUENCE [LARGE SCALE GENOMIC DNA]</scope>
    <source>
        <strain evidence="6 7">DSM 18119</strain>
    </source>
</reference>
<evidence type="ECO:0000313" key="6">
    <source>
        <dbReference type="EMBL" id="SHE49215.1"/>
    </source>
</evidence>
<evidence type="ECO:0000256" key="1">
    <source>
        <dbReference type="ARBA" id="ARBA00022801"/>
    </source>
</evidence>
<evidence type="ECO:0000256" key="3">
    <source>
        <dbReference type="ARBA" id="ARBA00048267"/>
    </source>
</evidence>
<dbReference type="GO" id="GO:0008984">
    <property type="term" value="F:protein-glutamate methylesterase activity"/>
    <property type="evidence" value="ECO:0007669"/>
    <property type="project" value="UniProtKB-EC"/>
</dbReference>
<evidence type="ECO:0000313" key="7">
    <source>
        <dbReference type="Proteomes" id="UP000184048"/>
    </source>
</evidence>
<dbReference type="InterPro" id="IPR035909">
    <property type="entry name" value="CheB_C"/>
</dbReference>
<dbReference type="EMBL" id="FQUU01000002">
    <property type="protein sequence ID" value="SHE49215.1"/>
    <property type="molecule type" value="Genomic_DNA"/>
</dbReference>
<sequence length="200" mass="21718">MEKEIFMNKYELLIIGGSAGGLEVLLEVLPQLRTDLDYAVVLVMHRRGGDSLLTGLLSDKTKLAVKEAEEKEAIRPGVIYIAPADYHLLIENDKTFSLDYSEKIHYSRPAIDASFETAAEAYGPLLAGVLLSGANADGAEGLLQIKQAGGLTIVQDPDEASVSYMPQQAIEKNAADKILTTRQIIGLLNELNHSIKPGNR</sequence>
<proteinExistence type="predicted"/>
<organism evidence="6 7">
    <name type="scientific">Flavisolibacter ginsengisoli DSM 18119</name>
    <dbReference type="NCBI Taxonomy" id="1121884"/>
    <lineage>
        <taxon>Bacteria</taxon>
        <taxon>Pseudomonadati</taxon>
        <taxon>Bacteroidota</taxon>
        <taxon>Chitinophagia</taxon>
        <taxon>Chitinophagales</taxon>
        <taxon>Chitinophagaceae</taxon>
        <taxon>Flavisolibacter</taxon>
    </lineage>
</organism>
<accession>A0A1M4TXM9</accession>
<dbReference type="STRING" id="1121884.SAMN02745131_00451"/>
<dbReference type="Pfam" id="PF01339">
    <property type="entry name" value="CheB_methylest"/>
    <property type="match status" value="1"/>
</dbReference>
<dbReference type="GO" id="GO:0000156">
    <property type="term" value="F:phosphorelay response regulator activity"/>
    <property type="evidence" value="ECO:0007669"/>
    <property type="project" value="InterPro"/>
</dbReference>
<dbReference type="Proteomes" id="UP000184048">
    <property type="component" value="Unassembled WGS sequence"/>
</dbReference>
<keyword evidence="4" id="KW-0145">Chemotaxis</keyword>
<keyword evidence="7" id="KW-1185">Reference proteome</keyword>
<keyword evidence="1 4" id="KW-0378">Hydrolase</keyword>
<feature type="active site" evidence="4">
    <location>
        <position position="18"/>
    </location>
</feature>
<comment type="catalytic activity">
    <reaction evidence="3">
        <text>[protein]-L-glutamate 5-O-methyl ester + H2O = L-glutamyl-[protein] + methanol + H(+)</text>
        <dbReference type="Rhea" id="RHEA:23236"/>
        <dbReference type="Rhea" id="RHEA-COMP:10208"/>
        <dbReference type="Rhea" id="RHEA-COMP:10311"/>
        <dbReference type="ChEBI" id="CHEBI:15377"/>
        <dbReference type="ChEBI" id="CHEBI:15378"/>
        <dbReference type="ChEBI" id="CHEBI:17790"/>
        <dbReference type="ChEBI" id="CHEBI:29973"/>
        <dbReference type="ChEBI" id="CHEBI:82795"/>
        <dbReference type="EC" id="3.1.1.61"/>
    </reaction>
</comment>
<dbReference type="SUPFAM" id="SSF52738">
    <property type="entry name" value="Methylesterase CheB, C-terminal domain"/>
    <property type="match status" value="1"/>
</dbReference>
<gene>
    <name evidence="6" type="ORF">SAMN02745131_00451</name>
</gene>
<dbReference type="GO" id="GO:0005737">
    <property type="term" value="C:cytoplasm"/>
    <property type="evidence" value="ECO:0007669"/>
    <property type="project" value="InterPro"/>
</dbReference>
<dbReference type="PANTHER" id="PTHR42872">
    <property type="entry name" value="PROTEIN-GLUTAMATE METHYLESTERASE/PROTEIN-GLUTAMINE GLUTAMINASE"/>
    <property type="match status" value="1"/>
</dbReference>
<feature type="active site" evidence="4">
    <location>
        <position position="45"/>
    </location>
</feature>
<feature type="domain" description="CheB-type methylesterase" evidence="5">
    <location>
        <begin position="6"/>
        <end position="184"/>
    </location>
</feature>